<evidence type="ECO:0000313" key="3">
    <source>
        <dbReference type="Proteomes" id="UP000762676"/>
    </source>
</evidence>
<keyword evidence="3" id="KW-1185">Reference proteome</keyword>
<protein>
    <submittedName>
        <fullName evidence="2">Uncharacterized protein</fullName>
    </submittedName>
</protein>
<reference evidence="2 3" key="1">
    <citation type="journal article" date="2021" name="Elife">
        <title>Chloroplast acquisition without the gene transfer in kleptoplastic sea slugs, Plakobranchus ocellatus.</title>
        <authorList>
            <person name="Maeda T."/>
            <person name="Takahashi S."/>
            <person name="Yoshida T."/>
            <person name="Shimamura S."/>
            <person name="Takaki Y."/>
            <person name="Nagai Y."/>
            <person name="Toyoda A."/>
            <person name="Suzuki Y."/>
            <person name="Arimoto A."/>
            <person name="Ishii H."/>
            <person name="Satoh N."/>
            <person name="Nishiyama T."/>
            <person name="Hasebe M."/>
            <person name="Maruyama T."/>
            <person name="Minagawa J."/>
            <person name="Obokata J."/>
            <person name="Shigenobu S."/>
        </authorList>
    </citation>
    <scope>NUCLEOTIDE SEQUENCE [LARGE SCALE GENOMIC DNA]</scope>
</reference>
<name>A0AAV4H9A9_9GAST</name>
<accession>A0AAV4H9A9</accession>
<sequence>MPTGEHRKYYCTKKIEMDRPCTAQRPENYTYSGILLETRETQETWTPQDHLEKDSGSRGSKYGKVMGHTEDAGSGPREIEGICCCPSCQWQEGQ</sequence>
<dbReference type="AlphaFoldDB" id="A0AAV4H9A9"/>
<evidence type="ECO:0000313" key="2">
    <source>
        <dbReference type="EMBL" id="GFR93345.1"/>
    </source>
</evidence>
<proteinExistence type="predicted"/>
<gene>
    <name evidence="2" type="ORF">ElyMa_000890300</name>
</gene>
<organism evidence="2 3">
    <name type="scientific">Elysia marginata</name>
    <dbReference type="NCBI Taxonomy" id="1093978"/>
    <lineage>
        <taxon>Eukaryota</taxon>
        <taxon>Metazoa</taxon>
        <taxon>Spiralia</taxon>
        <taxon>Lophotrochozoa</taxon>
        <taxon>Mollusca</taxon>
        <taxon>Gastropoda</taxon>
        <taxon>Heterobranchia</taxon>
        <taxon>Euthyneura</taxon>
        <taxon>Panpulmonata</taxon>
        <taxon>Sacoglossa</taxon>
        <taxon>Placobranchoidea</taxon>
        <taxon>Plakobranchidae</taxon>
        <taxon>Elysia</taxon>
    </lineage>
</organism>
<dbReference type="Proteomes" id="UP000762676">
    <property type="component" value="Unassembled WGS sequence"/>
</dbReference>
<comment type="caution">
    <text evidence="2">The sequence shown here is derived from an EMBL/GenBank/DDBJ whole genome shotgun (WGS) entry which is preliminary data.</text>
</comment>
<feature type="region of interest" description="Disordered" evidence="1">
    <location>
        <begin position="40"/>
        <end position="75"/>
    </location>
</feature>
<evidence type="ECO:0000256" key="1">
    <source>
        <dbReference type="SAM" id="MobiDB-lite"/>
    </source>
</evidence>
<dbReference type="EMBL" id="BMAT01001837">
    <property type="protein sequence ID" value="GFR93345.1"/>
    <property type="molecule type" value="Genomic_DNA"/>
</dbReference>